<keyword evidence="6" id="KW-1185">Reference proteome</keyword>
<dbReference type="Pfam" id="PF18052">
    <property type="entry name" value="Rx_N"/>
    <property type="match status" value="1"/>
</dbReference>
<gene>
    <name evidence="5" type="ORF">BVC80_59g63</name>
</gene>
<evidence type="ECO:0000256" key="2">
    <source>
        <dbReference type="ARBA" id="ARBA00022741"/>
    </source>
</evidence>
<evidence type="ECO:0000256" key="1">
    <source>
        <dbReference type="ARBA" id="ARBA00022737"/>
    </source>
</evidence>
<evidence type="ECO:0000313" key="5">
    <source>
        <dbReference type="EMBL" id="OVA10669.1"/>
    </source>
</evidence>
<keyword evidence="1" id="KW-0677">Repeat</keyword>
<evidence type="ECO:0000256" key="3">
    <source>
        <dbReference type="ARBA" id="ARBA00022821"/>
    </source>
</evidence>
<dbReference type="GO" id="GO:0000166">
    <property type="term" value="F:nucleotide binding"/>
    <property type="evidence" value="ECO:0007669"/>
    <property type="project" value="UniProtKB-KW"/>
</dbReference>
<dbReference type="OMA" id="RERHISV"/>
<dbReference type="EMBL" id="MVGT01001861">
    <property type="protein sequence ID" value="OVA10669.1"/>
    <property type="molecule type" value="Genomic_DNA"/>
</dbReference>
<accession>A0A200QJQ6</accession>
<name>A0A200QJQ6_MACCD</name>
<feature type="domain" description="Disease resistance N-terminal" evidence="4">
    <location>
        <begin position="10"/>
        <end position="95"/>
    </location>
</feature>
<comment type="caution">
    <text evidence="5">The sequence shown here is derived from an EMBL/GenBank/DDBJ whole genome shotgun (WGS) entry which is preliminary data.</text>
</comment>
<evidence type="ECO:0000259" key="4">
    <source>
        <dbReference type="Pfam" id="PF18052"/>
    </source>
</evidence>
<dbReference type="Gene3D" id="1.20.5.4130">
    <property type="match status" value="1"/>
</dbReference>
<dbReference type="InterPro" id="IPR038005">
    <property type="entry name" value="RX-like_CC"/>
</dbReference>
<dbReference type="GO" id="GO:0006952">
    <property type="term" value="P:defense response"/>
    <property type="evidence" value="ECO:0007669"/>
    <property type="project" value="UniProtKB-KW"/>
</dbReference>
<protein>
    <recommendedName>
        <fullName evidence="4">Disease resistance N-terminal domain-containing protein</fullName>
    </recommendedName>
</protein>
<reference evidence="5 6" key="1">
    <citation type="journal article" date="2017" name="Mol. Plant">
        <title>The Genome of Medicinal Plant Macleaya cordata Provides New Insights into Benzylisoquinoline Alkaloids Metabolism.</title>
        <authorList>
            <person name="Liu X."/>
            <person name="Liu Y."/>
            <person name="Huang P."/>
            <person name="Ma Y."/>
            <person name="Qing Z."/>
            <person name="Tang Q."/>
            <person name="Cao H."/>
            <person name="Cheng P."/>
            <person name="Zheng Y."/>
            <person name="Yuan Z."/>
            <person name="Zhou Y."/>
            <person name="Liu J."/>
            <person name="Tang Z."/>
            <person name="Zhuo Y."/>
            <person name="Zhang Y."/>
            <person name="Yu L."/>
            <person name="Huang J."/>
            <person name="Yang P."/>
            <person name="Peng Q."/>
            <person name="Zhang J."/>
            <person name="Jiang W."/>
            <person name="Zhang Z."/>
            <person name="Lin K."/>
            <person name="Ro D.K."/>
            <person name="Chen X."/>
            <person name="Xiong X."/>
            <person name="Shang Y."/>
            <person name="Huang S."/>
            <person name="Zeng J."/>
        </authorList>
    </citation>
    <scope>NUCLEOTIDE SEQUENCE [LARGE SCALE GENOMIC DNA]</scope>
    <source>
        <strain evidence="6">cv. BLH2017</strain>
        <tissue evidence="5">Root</tissue>
    </source>
</reference>
<dbReference type="CDD" id="cd14798">
    <property type="entry name" value="RX-CC_like"/>
    <property type="match status" value="1"/>
</dbReference>
<dbReference type="AlphaFoldDB" id="A0A200QJQ6"/>
<dbReference type="STRING" id="56857.A0A200QJQ6"/>
<proteinExistence type="predicted"/>
<evidence type="ECO:0000313" key="6">
    <source>
        <dbReference type="Proteomes" id="UP000195402"/>
    </source>
</evidence>
<sequence>MADILVSVLIEPLLNKLISITLKEINGVWGVKDELTKLHRTLVTIKAVLNVADKKQVEDEAVRLWLRDFNDVVYDIEDIFDEFEYEVLRRQLEKKDGS</sequence>
<dbReference type="InParanoid" id="A0A200QJQ6"/>
<dbReference type="InterPro" id="IPR041118">
    <property type="entry name" value="Rx_N"/>
</dbReference>
<keyword evidence="2" id="KW-0547">Nucleotide-binding</keyword>
<organism evidence="5 6">
    <name type="scientific">Macleaya cordata</name>
    <name type="common">Five-seeded plume-poppy</name>
    <name type="synonym">Bocconia cordata</name>
    <dbReference type="NCBI Taxonomy" id="56857"/>
    <lineage>
        <taxon>Eukaryota</taxon>
        <taxon>Viridiplantae</taxon>
        <taxon>Streptophyta</taxon>
        <taxon>Embryophyta</taxon>
        <taxon>Tracheophyta</taxon>
        <taxon>Spermatophyta</taxon>
        <taxon>Magnoliopsida</taxon>
        <taxon>Ranunculales</taxon>
        <taxon>Papaveraceae</taxon>
        <taxon>Papaveroideae</taxon>
        <taxon>Macleaya</taxon>
    </lineage>
</organism>
<keyword evidence="3" id="KW-0611">Plant defense</keyword>
<dbReference type="Proteomes" id="UP000195402">
    <property type="component" value="Unassembled WGS sequence"/>
</dbReference>
<dbReference type="OrthoDB" id="688937at2759"/>